<feature type="region of interest" description="Disordered" evidence="1">
    <location>
        <begin position="20"/>
        <end position="42"/>
    </location>
</feature>
<proteinExistence type="predicted"/>
<protein>
    <submittedName>
        <fullName evidence="2">Uncharacterized protein</fullName>
    </submittedName>
</protein>
<evidence type="ECO:0000313" key="2">
    <source>
        <dbReference type="EMBL" id="RNL86547.1"/>
    </source>
</evidence>
<sequence>MCPEHQSVDVILAVAGAGYTSTDTPRPCPARSTLHRDMTPLGGVTGGISSGRNELVTVVTVAADQLRVLTVHQAISLSVPLGRPWFSRVRHSTATFTK</sequence>
<organism evidence="2 3">
    <name type="scientific">Halostreptopolyspora alba</name>
    <dbReference type="NCBI Taxonomy" id="2487137"/>
    <lineage>
        <taxon>Bacteria</taxon>
        <taxon>Bacillati</taxon>
        <taxon>Actinomycetota</taxon>
        <taxon>Actinomycetes</taxon>
        <taxon>Streptosporangiales</taxon>
        <taxon>Nocardiopsidaceae</taxon>
        <taxon>Halostreptopolyspora</taxon>
    </lineage>
</organism>
<accession>A0A3N0EFK7</accession>
<keyword evidence="3" id="KW-1185">Reference proteome</keyword>
<reference evidence="2 3" key="1">
    <citation type="submission" date="2018-11" db="EMBL/GenBank/DDBJ databases">
        <title>The genome draft of YIM 96095.</title>
        <authorList>
            <person name="Tang S.-K."/>
            <person name="Chunyu W.-X."/>
            <person name="Feng Y.-Z."/>
        </authorList>
    </citation>
    <scope>NUCLEOTIDE SEQUENCE [LARGE SCALE GENOMIC DNA]</scope>
    <source>
        <strain evidence="2 3">YIM 96095</strain>
    </source>
</reference>
<dbReference type="Proteomes" id="UP000269198">
    <property type="component" value="Unassembled WGS sequence"/>
</dbReference>
<dbReference type="AlphaFoldDB" id="A0A3N0EFK7"/>
<comment type="caution">
    <text evidence="2">The sequence shown here is derived from an EMBL/GenBank/DDBJ whole genome shotgun (WGS) entry which is preliminary data.</text>
</comment>
<evidence type="ECO:0000313" key="3">
    <source>
        <dbReference type="Proteomes" id="UP000269198"/>
    </source>
</evidence>
<dbReference type="EMBL" id="RJMB01000003">
    <property type="protein sequence ID" value="RNL86547.1"/>
    <property type="molecule type" value="Genomic_DNA"/>
</dbReference>
<name>A0A3N0EFK7_9ACTN</name>
<gene>
    <name evidence="2" type="ORF">EFW17_04955</name>
</gene>
<evidence type="ECO:0000256" key="1">
    <source>
        <dbReference type="SAM" id="MobiDB-lite"/>
    </source>
</evidence>